<keyword evidence="1" id="KW-0812">Transmembrane</keyword>
<dbReference type="EMBL" id="QGKX02001347">
    <property type="protein sequence ID" value="KAF3521494.1"/>
    <property type="molecule type" value="Genomic_DNA"/>
</dbReference>
<sequence>MKTDGGAITVFQLMIPFLLVAISVVAGPKETVLDSRGNPEKANARYYILSPNEVRIAAITDKSFFDAISCPQRVVMSSEPLTVEPVIFELSSDVVRVSTELNIRFSRPSLCPGSRYWRVEDSSKAVVLNGSKSSNDSTFTIQKFGKSYKLAFGSADKPTDVGLERIRIEDYRLILSNNSGFAVAFARALF</sequence>
<dbReference type="Proteomes" id="UP000712600">
    <property type="component" value="Unassembled WGS sequence"/>
</dbReference>
<evidence type="ECO:0000313" key="2">
    <source>
        <dbReference type="EMBL" id="KAF3521494.1"/>
    </source>
</evidence>
<dbReference type="Gene3D" id="2.80.10.50">
    <property type="match status" value="1"/>
</dbReference>
<dbReference type="SUPFAM" id="SSF50386">
    <property type="entry name" value="STI-like"/>
    <property type="match status" value="1"/>
</dbReference>
<reference evidence="2" key="1">
    <citation type="submission" date="2019-12" db="EMBL/GenBank/DDBJ databases">
        <title>Genome sequencing and annotation of Brassica cretica.</title>
        <authorList>
            <person name="Studholme D.J."/>
            <person name="Sarris P."/>
        </authorList>
    </citation>
    <scope>NUCLEOTIDE SEQUENCE</scope>
    <source>
        <strain evidence="2">PFS-109/04</strain>
        <tissue evidence="2">Leaf</tissue>
    </source>
</reference>
<comment type="caution">
    <text evidence="2">The sequence shown here is derived from an EMBL/GenBank/DDBJ whole genome shotgun (WGS) entry which is preliminary data.</text>
</comment>
<keyword evidence="1" id="KW-1133">Transmembrane helix</keyword>
<dbReference type="InterPro" id="IPR002160">
    <property type="entry name" value="Prot_inh_Kunz-lg"/>
</dbReference>
<feature type="transmembrane region" description="Helical" evidence="1">
    <location>
        <begin position="6"/>
        <end position="26"/>
    </location>
</feature>
<dbReference type="AlphaFoldDB" id="A0A8S9PK30"/>
<dbReference type="PANTHER" id="PTHR33107">
    <property type="entry name" value="KUNITZ TRYPSIN INHIBITOR 2"/>
    <property type="match status" value="1"/>
</dbReference>
<protein>
    <submittedName>
        <fullName evidence="2">Uncharacterized protein</fullName>
    </submittedName>
</protein>
<organism evidence="2 3">
    <name type="scientific">Brassica cretica</name>
    <name type="common">Mustard</name>
    <dbReference type="NCBI Taxonomy" id="69181"/>
    <lineage>
        <taxon>Eukaryota</taxon>
        <taxon>Viridiplantae</taxon>
        <taxon>Streptophyta</taxon>
        <taxon>Embryophyta</taxon>
        <taxon>Tracheophyta</taxon>
        <taxon>Spermatophyta</taxon>
        <taxon>Magnoliopsida</taxon>
        <taxon>eudicotyledons</taxon>
        <taxon>Gunneridae</taxon>
        <taxon>Pentapetalae</taxon>
        <taxon>rosids</taxon>
        <taxon>malvids</taxon>
        <taxon>Brassicales</taxon>
        <taxon>Brassicaceae</taxon>
        <taxon>Brassiceae</taxon>
        <taxon>Brassica</taxon>
    </lineage>
</organism>
<dbReference type="SMART" id="SM00452">
    <property type="entry name" value="STI"/>
    <property type="match status" value="1"/>
</dbReference>
<gene>
    <name evidence="2" type="ORF">F2Q69_00051376</name>
</gene>
<proteinExistence type="predicted"/>
<evidence type="ECO:0000313" key="3">
    <source>
        <dbReference type="Proteomes" id="UP000712600"/>
    </source>
</evidence>
<name>A0A8S9PK30_BRACR</name>
<dbReference type="GO" id="GO:0004866">
    <property type="term" value="F:endopeptidase inhibitor activity"/>
    <property type="evidence" value="ECO:0007669"/>
    <property type="project" value="InterPro"/>
</dbReference>
<dbReference type="PANTHER" id="PTHR33107:SF53">
    <property type="entry name" value="NEPROSIN DOMAIN-CONTAINING PROTEIN"/>
    <property type="match status" value="1"/>
</dbReference>
<dbReference type="InterPro" id="IPR011065">
    <property type="entry name" value="Kunitz_inhibitor_STI-like_sf"/>
</dbReference>
<dbReference type="Pfam" id="PF00197">
    <property type="entry name" value="Kunitz_legume"/>
    <property type="match status" value="1"/>
</dbReference>
<evidence type="ECO:0000256" key="1">
    <source>
        <dbReference type="SAM" id="Phobius"/>
    </source>
</evidence>
<accession>A0A8S9PK30</accession>
<keyword evidence="1" id="KW-0472">Membrane</keyword>